<keyword evidence="5 8" id="KW-0408">Iron</keyword>
<evidence type="ECO:0000313" key="9">
    <source>
        <dbReference type="EMBL" id="MFC0541734.1"/>
    </source>
</evidence>
<sequence length="83" mass="8586">MAYARVHLDQSRCVTSGQCVLTAPEVFDQRHKDGVGVVLVESPGPDLVGVVEEAVAGCPAAAIRLSYRQTPAGAGGRTPIEGP</sequence>
<dbReference type="InterPro" id="IPR051269">
    <property type="entry name" value="Fe-S_cluster_ET"/>
</dbReference>
<evidence type="ECO:0000256" key="4">
    <source>
        <dbReference type="ARBA" id="ARBA00022982"/>
    </source>
</evidence>
<evidence type="ECO:0000256" key="1">
    <source>
        <dbReference type="ARBA" id="ARBA00001927"/>
    </source>
</evidence>
<dbReference type="InterPro" id="IPR001080">
    <property type="entry name" value="3Fe4S_ferredoxin"/>
</dbReference>
<dbReference type="Pfam" id="PF13370">
    <property type="entry name" value="Fer4_13"/>
    <property type="match status" value="1"/>
</dbReference>
<dbReference type="Proteomes" id="UP001589810">
    <property type="component" value="Unassembled WGS sequence"/>
</dbReference>
<dbReference type="EMBL" id="JBHLUD010000002">
    <property type="protein sequence ID" value="MFC0541734.1"/>
    <property type="molecule type" value="Genomic_DNA"/>
</dbReference>
<keyword evidence="4 8" id="KW-0249">Electron transport</keyword>
<evidence type="ECO:0000256" key="3">
    <source>
        <dbReference type="ARBA" id="ARBA00022723"/>
    </source>
</evidence>
<dbReference type="PANTHER" id="PTHR36923">
    <property type="entry name" value="FERREDOXIN"/>
    <property type="match status" value="1"/>
</dbReference>
<dbReference type="Gene3D" id="3.30.70.20">
    <property type="match status" value="1"/>
</dbReference>
<dbReference type="PANTHER" id="PTHR36923:SF3">
    <property type="entry name" value="FERREDOXIN"/>
    <property type="match status" value="1"/>
</dbReference>
<evidence type="ECO:0000256" key="2">
    <source>
        <dbReference type="ARBA" id="ARBA00022448"/>
    </source>
</evidence>
<comment type="caution">
    <text evidence="9">The sequence shown here is derived from an EMBL/GenBank/DDBJ whole genome shotgun (WGS) entry which is preliminary data.</text>
</comment>
<evidence type="ECO:0000256" key="7">
    <source>
        <dbReference type="ARBA" id="ARBA00023291"/>
    </source>
</evidence>
<evidence type="ECO:0000256" key="6">
    <source>
        <dbReference type="ARBA" id="ARBA00023014"/>
    </source>
</evidence>
<proteinExistence type="predicted"/>
<name>A0ABV6MN51_9PSEU</name>
<dbReference type="SUPFAM" id="SSF54862">
    <property type="entry name" value="4Fe-4S ferredoxins"/>
    <property type="match status" value="1"/>
</dbReference>
<keyword evidence="6 8" id="KW-0411">Iron-sulfur</keyword>
<accession>A0ABV6MN51</accession>
<keyword evidence="7" id="KW-0003">3Fe-4S</keyword>
<reference evidence="9 10" key="1">
    <citation type="submission" date="2024-09" db="EMBL/GenBank/DDBJ databases">
        <authorList>
            <person name="Sun Q."/>
            <person name="Mori K."/>
        </authorList>
    </citation>
    <scope>NUCLEOTIDE SEQUENCE [LARGE SCALE GENOMIC DNA]</scope>
    <source>
        <strain evidence="9 10">TBRC 1432</strain>
    </source>
</reference>
<gene>
    <name evidence="9" type="ORF">ACFFH7_09590</name>
</gene>
<comment type="function">
    <text evidence="8">Ferredoxins are iron-sulfur proteins that transfer electrons in a wide variety of metabolic reactions.</text>
</comment>
<keyword evidence="2 8" id="KW-0813">Transport</keyword>
<evidence type="ECO:0000256" key="5">
    <source>
        <dbReference type="ARBA" id="ARBA00023004"/>
    </source>
</evidence>
<evidence type="ECO:0000256" key="8">
    <source>
        <dbReference type="RuleBase" id="RU368020"/>
    </source>
</evidence>
<dbReference type="PRINTS" id="PR00352">
    <property type="entry name" value="3FE4SFRDOXIN"/>
</dbReference>
<dbReference type="RefSeq" id="WP_273942233.1">
    <property type="nucleotide sequence ID" value="NZ_CP097263.1"/>
</dbReference>
<keyword evidence="3 8" id="KW-0479">Metal-binding</keyword>
<protein>
    <recommendedName>
        <fullName evidence="8">Ferredoxin</fullName>
    </recommendedName>
</protein>
<organism evidence="9 10">
    <name type="scientific">Kutzneria chonburiensis</name>
    <dbReference type="NCBI Taxonomy" id="1483604"/>
    <lineage>
        <taxon>Bacteria</taxon>
        <taxon>Bacillati</taxon>
        <taxon>Actinomycetota</taxon>
        <taxon>Actinomycetes</taxon>
        <taxon>Pseudonocardiales</taxon>
        <taxon>Pseudonocardiaceae</taxon>
        <taxon>Kutzneria</taxon>
    </lineage>
</organism>
<keyword evidence="10" id="KW-1185">Reference proteome</keyword>
<comment type="cofactor">
    <cofactor evidence="1">
        <name>[3Fe-4S] cluster</name>
        <dbReference type="ChEBI" id="CHEBI:21137"/>
    </cofactor>
</comment>
<evidence type="ECO:0000313" key="10">
    <source>
        <dbReference type="Proteomes" id="UP001589810"/>
    </source>
</evidence>